<dbReference type="Proteomes" id="UP001310594">
    <property type="component" value="Unassembled WGS sequence"/>
</dbReference>
<dbReference type="EMBL" id="JAVRQU010000011">
    <property type="protein sequence ID" value="KAK5697294.1"/>
    <property type="molecule type" value="Genomic_DNA"/>
</dbReference>
<evidence type="ECO:0008006" key="3">
    <source>
        <dbReference type="Google" id="ProtNLM"/>
    </source>
</evidence>
<comment type="caution">
    <text evidence="1">The sequence shown here is derived from an EMBL/GenBank/DDBJ whole genome shotgun (WGS) entry which is preliminary data.</text>
</comment>
<evidence type="ECO:0000313" key="2">
    <source>
        <dbReference type="Proteomes" id="UP001310594"/>
    </source>
</evidence>
<name>A0AAN7W8B4_9PEZI</name>
<accession>A0AAN7W8B4</accession>
<sequence length="291" mass="33176">MPSSPLTRVPTDVMYMVFDLLRLDALCDFRLVCRWAQEQSFKYIAIRAYSNVYINSGRESMVEIQRAERVFRKNTALADYVRTLHIQWVSSRFTKMQGVQPPYLFEPSSVVPALPKLKRLELHNLNGIDLDPYFRLPPRRSAVTGLLSFDALGSDWPRLDYLLIKNACLNSNELIAVVARASLALTELQLEHVNLGDDDWLNALWAVCDMAPIIESLKLWDLCHQPNIAYGDEEVEQYTFRDETQAILKKSYDSERGTAALILQRKGASMMGAEVIGHGLNMIEEHVAAQR</sequence>
<reference evidence="1" key="1">
    <citation type="submission" date="2023-08" db="EMBL/GenBank/DDBJ databases">
        <title>Black Yeasts Isolated from many extreme environments.</title>
        <authorList>
            <person name="Coleine C."/>
            <person name="Stajich J.E."/>
            <person name="Selbmann L."/>
        </authorList>
    </citation>
    <scope>NUCLEOTIDE SEQUENCE</scope>
    <source>
        <strain evidence="1">CCFEE 5810</strain>
    </source>
</reference>
<gene>
    <name evidence="1" type="ORF">LTR97_007431</name>
</gene>
<dbReference type="AlphaFoldDB" id="A0AAN7W8B4"/>
<organism evidence="1 2">
    <name type="scientific">Elasticomyces elasticus</name>
    <dbReference type="NCBI Taxonomy" id="574655"/>
    <lineage>
        <taxon>Eukaryota</taxon>
        <taxon>Fungi</taxon>
        <taxon>Dikarya</taxon>
        <taxon>Ascomycota</taxon>
        <taxon>Pezizomycotina</taxon>
        <taxon>Dothideomycetes</taxon>
        <taxon>Dothideomycetidae</taxon>
        <taxon>Mycosphaerellales</taxon>
        <taxon>Teratosphaeriaceae</taxon>
        <taxon>Elasticomyces</taxon>
    </lineage>
</organism>
<protein>
    <recommendedName>
        <fullName evidence="3">F-box domain-containing protein</fullName>
    </recommendedName>
</protein>
<proteinExistence type="predicted"/>
<evidence type="ECO:0000313" key="1">
    <source>
        <dbReference type="EMBL" id="KAK5697294.1"/>
    </source>
</evidence>